<dbReference type="KEGG" id="bmic:BMR1_03g03775"/>
<gene>
    <name evidence="7" type="ORF">BMR1_03g03775</name>
</gene>
<feature type="transmembrane region" description="Helical" evidence="6">
    <location>
        <begin position="257"/>
        <end position="277"/>
    </location>
</feature>
<dbReference type="EMBL" id="LN871598">
    <property type="protein sequence ID" value="SJK86600.1"/>
    <property type="molecule type" value="Genomic_DNA"/>
</dbReference>
<dbReference type="GO" id="GO:0048280">
    <property type="term" value="P:vesicle fusion with Golgi apparatus"/>
    <property type="evidence" value="ECO:0007669"/>
    <property type="project" value="TreeGrafter"/>
</dbReference>
<dbReference type="PANTHER" id="PTHR21236:SF2">
    <property type="entry name" value="PROTEIN YIPF"/>
    <property type="match status" value="1"/>
</dbReference>
<dbReference type="Proteomes" id="UP000002899">
    <property type="component" value="Chromosome III"/>
</dbReference>
<dbReference type="InterPro" id="IPR045231">
    <property type="entry name" value="Yip1/4-like"/>
</dbReference>
<dbReference type="RefSeq" id="XP_021338739.1">
    <property type="nucleotide sequence ID" value="XM_021482193.1"/>
</dbReference>
<feature type="transmembrane region" description="Helical" evidence="6">
    <location>
        <begin position="227"/>
        <end position="245"/>
    </location>
</feature>
<evidence type="ECO:0000256" key="6">
    <source>
        <dbReference type="SAM" id="Phobius"/>
    </source>
</evidence>
<comment type="subcellular location">
    <subcellularLocation>
        <location evidence="1">Membrane</location>
        <topology evidence="1">Multi-pass membrane protein</topology>
    </subcellularLocation>
</comment>
<proteinExistence type="inferred from homology"/>
<feature type="transmembrane region" description="Helical" evidence="6">
    <location>
        <begin position="319"/>
        <end position="336"/>
    </location>
</feature>
<organism evidence="7 8">
    <name type="scientific">Babesia microti (strain RI)</name>
    <dbReference type="NCBI Taxonomy" id="1133968"/>
    <lineage>
        <taxon>Eukaryota</taxon>
        <taxon>Sar</taxon>
        <taxon>Alveolata</taxon>
        <taxon>Apicomplexa</taxon>
        <taxon>Aconoidasida</taxon>
        <taxon>Piroplasmida</taxon>
        <taxon>Babesiidae</taxon>
        <taxon>Babesia</taxon>
    </lineage>
</organism>
<sequence>MNVPRYRKSSIPITNPFGNKFEGHVEFPPNTTKFKSVEGTNSISSNNENLSFNEYASAIQQGLHIDKFDQSKLNNLGYDERFESYSLSNNPSARDLPGMKAEFDNHHQYDYQNSIPNHYNNYGNIYKQMTPQIVPMVDPRASYINPTNLLSSLFSPPPVAQVYNGECDRTLLEELGIDFNDVYNMLKSVILFKKMDRNTLNEADIFGPICILILFGISLMLSGRLTFSLLYAIEVFGSICVYIILNCLSQDVYIDLYTTIFILGYSTLPIVPLPILYNTLGRVWIGLGIASFLTCLCWSTAIASIFFETVLYMNNKRYMIAYPTLLFFTYFSFVAIL</sequence>
<keyword evidence="5 6" id="KW-0472">Membrane</keyword>
<evidence type="ECO:0000256" key="2">
    <source>
        <dbReference type="ARBA" id="ARBA00010596"/>
    </source>
</evidence>
<dbReference type="GO" id="GO:0016020">
    <property type="term" value="C:membrane"/>
    <property type="evidence" value="ECO:0007669"/>
    <property type="project" value="UniProtKB-SubCell"/>
</dbReference>
<dbReference type="GO" id="GO:0005802">
    <property type="term" value="C:trans-Golgi network"/>
    <property type="evidence" value="ECO:0007669"/>
    <property type="project" value="TreeGrafter"/>
</dbReference>
<evidence type="ECO:0000256" key="4">
    <source>
        <dbReference type="ARBA" id="ARBA00022989"/>
    </source>
</evidence>
<accession>A0A1R4AC89</accession>
<dbReference type="GeneID" id="24425402"/>
<reference evidence="7 8" key="3">
    <citation type="journal article" date="2016" name="Sci. Rep.">
        <title>Genome-wide diversity and gene expression profiling of Babesia microti isolates identify polymorphic genes that mediate host-pathogen interactions.</title>
        <authorList>
            <person name="Silva J.C."/>
            <person name="Cornillot E."/>
            <person name="McCracken C."/>
            <person name="Usmani-Brown S."/>
            <person name="Dwivedi A."/>
            <person name="Ifeonu O.O."/>
            <person name="Crabtree J."/>
            <person name="Gotia H.T."/>
            <person name="Virji A.Z."/>
            <person name="Reynes C."/>
            <person name="Colinge J."/>
            <person name="Kumar V."/>
            <person name="Lawres L."/>
            <person name="Pazzi J.E."/>
            <person name="Pablo J.V."/>
            <person name="Hung C."/>
            <person name="Brancato J."/>
            <person name="Kumari P."/>
            <person name="Orvis J."/>
            <person name="Tretina K."/>
            <person name="Chibucos M."/>
            <person name="Ott S."/>
            <person name="Sadzewicz L."/>
            <person name="Sengamalay N."/>
            <person name="Shetty A.C."/>
            <person name="Su Q."/>
            <person name="Tallon L."/>
            <person name="Fraser C.M."/>
            <person name="Frutos R."/>
            <person name="Molina D.M."/>
            <person name="Krause P.J."/>
            <person name="Ben Mamoun C."/>
        </authorList>
    </citation>
    <scope>NUCLEOTIDE SEQUENCE [LARGE SCALE GENOMIC DNA]</scope>
    <source>
        <strain evidence="7 8">RI</strain>
    </source>
</reference>
<feature type="transmembrane region" description="Helical" evidence="6">
    <location>
        <begin position="203"/>
        <end position="221"/>
    </location>
</feature>
<name>A0A1R4AC89_BABMR</name>
<feature type="transmembrane region" description="Helical" evidence="6">
    <location>
        <begin position="283"/>
        <end position="307"/>
    </location>
</feature>
<keyword evidence="3 6" id="KW-0812">Transmembrane</keyword>
<evidence type="ECO:0000256" key="1">
    <source>
        <dbReference type="ARBA" id="ARBA00004141"/>
    </source>
</evidence>
<comment type="similarity">
    <text evidence="2">Belongs to the YIP1 family.</text>
</comment>
<reference evidence="7 8" key="1">
    <citation type="journal article" date="2012" name="Nucleic Acids Res.">
        <title>Sequencing of the smallest Apicomplexan genome from the human pathogen Babesia microti.</title>
        <authorList>
            <person name="Cornillot E."/>
            <person name="Hadj-Kaddour K."/>
            <person name="Dassouli A."/>
            <person name="Noel B."/>
            <person name="Ranwez V."/>
            <person name="Vacherie B."/>
            <person name="Augagneur Y."/>
            <person name="Bres V."/>
            <person name="Duclos A."/>
            <person name="Randazzo S."/>
            <person name="Carcy B."/>
            <person name="Debierre-Grockiego F."/>
            <person name="Delbecq S."/>
            <person name="Moubri-Menage K."/>
            <person name="Shams-Eldin H."/>
            <person name="Usmani-Brown S."/>
            <person name="Bringaud F."/>
            <person name="Wincker P."/>
            <person name="Vivares C.P."/>
            <person name="Schwarz R.T."/>
            <person name="Schetters T.P."/>
            <person name="Krause P.J."/>
            <person name="Gorenflot A."/>
            <person name="Berry V."/>
            <person name="Barbe V."/>
            <person name="Ben Mamoun C."/>
        </authorList>
    </citation>
    <scope>NUCLEOTIDE SEQUENCE [LARGE SCALE GENOMIC DNA]</scope>
    <source>
        <strain evidence="7 8">RI</strain>
    </source>
</reference>
<dbReference type="VEuPathDB" id="PiroplasmaDB:BMR1_03g03775"/>
<reference evidence="7 8" key="2">
    <citation type="journal article" date="2013" name="PLoS ONE">
        <title>Whole genome mapping and re-organization of the nuclear and mitochondrial genomes of Babesia microti isolates.</title>
        <authorList>
            <person name="Cornillot E."/>
            <person name="Dassouli A."/>
            <person name="Garg A."/>
            <person name="Pachikara N."/>
            <person name="Randazzo S."/>
            <person name="Depoix D."/>
            <person name="Carcy B."/>
            <person name="Delbecq S."/>
            <person name="Frutos R."/>
            <person name="Silva J.C."/>
            <person name="Sutton R."/>
            <person name="Krause P.J."/>
            <person name="Mamoun C.B."/>
        </authorList>
    </citation>
    <scope>NUCLEOTIDE SEQUENCE [LARGE SCALE GENOMIC DNA]</scope>
    <source>
        <strain evidence="7 8">RI</strain>
    </source>
</reference>
<evidence type="ECO:0000313" key="8">
    <source>
        <dbReference type="Proteomes" id="UP000002899"/>
    </source>
</evidence>
<evidence type="ECO:0000256" key="5">
    <source>
        <dbReference type="ARBA" id="ARBA00023136"/>
    </source>
</evidence>
<evidence type="ECO:0000256" key="3">
    <source>
        <dbReference type="ARBA" id="ARBA00022692"/>
    </source>
</evidence>
<dbReference type="OrthoDB" id="440385at2759"/>
<dbReference type="PANTHER" id="PTHR21236">
    <property type="entry name" value="GOLGI MEMBRANE PROTEIN YIP1"/>
    <property type="match status" value="1"/>
</dbReference>
<dbReference type="GO" id="GO:0006888">
    <property type="term" value="P:endoplasmic reticulum to Golgi vesicle-mediated transport"/>
    <property type="evidence" value="ECO:0007669"/>
    <property type="project" value="InterPro"/>
</dbReference>
<keyword evidence="8" id="KW-1185">Reference proteome</keyword>
<keyword evidence="4 6" id="KW-1133">Transmembrane helix</keyword>
<evidence type="ECO:0000313" key="7">
    <source>
        <dbReference type="EMBL" id="SJK86600.1"/>
    </source>
</evidence>
<dbReference type="AlphaFoldDB" id="A0A1R4AC89"/>
<protein>
    <submittedName>
        <fullName evidence="7">Protein YIPF7</fullName>
    </submittedName>
</protein>